<organism evidence="1 2">
    <name type="scientific">Aeromonas molluscorum 848</name>
    <dbReference type="NCBI Taxonomy" id="1268236"/>
    <lineage>
        <taxon>Bacteria</taxon>
        <taxon>Pseudomonadati</taxon>
        <taxon>Pseudomonadota</taxon>
        <taxon>Gammaproteobacteria</taxon>
        <taxon>Aeromonadales</taxon>
        <taxon>Aeromonadaceae</taxon>
        <taxon>Aeromonas</taxon>
    </lineage>
</organism>
<dbReference type="RefSeq" id="WP_005906207.1">
    <property type="nucleotide sequence ID" value="NZ_AQGQ01000130.1"/>
</dbReference>
<sequence length="99" mass="10992">MNLTTTTNTSLTMTNIEIAELVGKRHDNVMRDIRAMLLELHGAGGDLRFEETHQNKQNEKPYEINGGTRLAFSLTITGKGQQWLTHKLLAAGHLQAHAA</sequence>
<evidence type="ECO:0000313" key="1">
    <source>
        <dbReference type="EMBL" id="EOD54142.1"/>
    </source>
</evidence>
<keyword evidence="2" id="KW-1185">Reference proteome</keyword>
<proteinExistence type="predicted"/>
<reference evidence="1 2" key="1">
    <citation type="journal article" date="2013" name="Genome Announc.">
        <title>Draft Genome Sequence of Aeromonas molluscorum Strain 848TT, Isolated from Bivalve Molluscs.</title>
        <authorList>
            <person name="Spataro N."/>
            <person name="Farfan M."/>
            <person name="Albarral V."/>
            <person name="Sanglas A."/>
            <person name="Loren J.G."/>
            <person name="Fuste M.C."/>
            <person name="Bosch E."/>
        </authorList>
    </citation>
    <scope>NUCLEOTIDE SEQUENCE [LARGE SCALE GENOMIC DNA]</scope>
    <source>
        <strain evidence="1 2">848</strain>
    </source>
</reference>
<accession>R1F2R8</accession>
<dbReference type="InterPro" id="IPR014054">
    <property type="entry name" value="Phage_regulatory_Rha"/>
</dbReference>
<dbReference type="AlphaFoldDB" id="R1F2R8"/>
<dbReference type="OrthoDB" id="79831at2"/>
<dbReference type="EMBL" id="AQGQ01000130">
    <property type="protein sequence ID" value="EOD54142.1"/>
    <property type="molecule type" value="Genomic_DNA"/>
</dbReference>
<dbReference type="Pfam" id="PF09669">
    <property type="entry name" value="Phage_pRha"/>
    <property type="match status" value="1"/>
</dbReference>
<comment type="caution">
    <text evidence="1">The sequence shown here is derived from an EMBL/GenBank/DDBJ whole genome shotgun (WGS) entry which is preliminary data.</text>
</comment>
<gene>
    <name evidence="1" type="ORF">G113_15833</name>
</gene>
<protein>
    <submittedName>
        <fullName evidence="1">Phage regulatory protein, Rha-like protein</fullName>
    </submittedName>
</protein>
<dbReference type="Proteomes" id="UP000013526">
    <property type="component" value="Unassembled WGS sequence"/>
</dbReference>
<evidence type="ECO:0000313" key="2">
    <source>
        <dbReference type="Proteomes" id="UP000013526"/>
    </source>
</evidence>
<name>R1F2R8_9GAMM</name>